<keyword evidence="2" id="KW-0805">Transcription regulation</keyword>
<dbReference type="GO" id="GO:0003677">
    <property type="term" value="F:DNA binding"/>
    <property type="evidence" value="ECO:0007669"/>
    <property type="project" value="UniProtKB-KW"/>
</dbReference>
<keyword evidence="3" id="KW-0238">DNA-binding</keyword>
<dbReference type="PANTHER" id="PTHR31541">
    <property type="entry name" value="B3 DOMAIN PLANT PROTEIN-RELATED"/>
    <property type="match status" value="1"/>
</dbReference>
<evidence type="ECO:0000313" key="7">
    <source>
        <dbReference type="EnsemblPlants" id="QL03p026378:mrna:CDS:1"/>
    </source>
</evidence>
<reference evidence="7 8" key="1">
    <citation type="journal article" date="2016" name="G3 (Bethesda)">
        <title>First Draft Assembly and Annotation of the Genome of a California Endemic Oak Quercus lobata Nee (Fagaceae).</title>
        <authorList>
            <person name="Sork V.L."/>
            <person name="Fitz-Gibbon S.T."/>
            <person name="Puiu D."/>
            <person name="Crepeau M."/>
            <person name="Gugger P.F."/>
            <person name="Sherman R."/>
            <person name="Stevens K."/>
            <person name="Langley C.H."/>
            <person name="Pellegrini M."/>
            <person name="Salzberg S.L."/>
        </authorList>
    </citation>
    <scope>NUCLEOTIDE SEQUENCE [LARGE SCALE GENOMIC DNA]</scope>
    <source>
        <strain evidence="7 8">cv. SW786</strain>
    </source>
</reference>
<dbReference type="Gene3D" id="2.40.330.10">
    <property type="entry name" value="DNA-binding pseudobarrel domain"/>
    <property type="match status" value="1"/>
</dbReference>
<proteinExistence type="predicted"/>
<dbReference type="OMA" id="TEWETEM"/>
<dbReference type="InterPro" id="IPR015300">
    <property type="entry name" value="DNA-bd_pseudobarrel_sf"/>
</dbReference>
<evidence type="ECO:0000256" key="2">
    <source>
        <dbReference type="ARBA" id="ARBA00023015"/>
    </source>
</evidence>
<protein>
    <recommendedName>
        <fullName evidence="9">B3 domain-containing protein</fullName>
    </recommendedName>
</protein>
<keyword evidence="8" id="KW-1185">Reference proteome</keyword>
<comment type="subcellular location">
    <subcellularLocation>
        <location evidence="1">Nucleus</location>
    </subcellularLocation>
</comment>
<dbReference type="EMBL" id="LRBV02000003">
    <property type="status" value="NOT_ANNOTATED_CDS"/>
    <property type="molecule type" value="Genomic_DNA"/>
</dbReference>
<accession>A0A7N2L7W7</accession>
<evidence type="ECO:0000256" key="6">
    <source>
        <dbReference type="SAM" id="MobiDB-lite"/>
    </source>
</evidence>
<dbReference type="Gramene" id="QL03p026378:mrna">
    <property type="protein sequence ID" value="QL03p026378:mrna:CDS:1"/>
    <property type="gene ID" value="QL03p026378"/>
</dbReference>
<dbReference type="EnsemblPlants" id="QL03p026378:mrna">
    <property type="protein sequence ID" value="QL03p026378:mrna:CDS:1"/>
    <property type="gene ID" value="QL03p026378"/>
</dbReference>
<dbReference type="GO" id="GO:0005634">
    <property type="term" value="C:nucleus"/>
    <property type="evidence" value="ECO:0007669"/>
    <property type="project" value="UniProtKB-SubCell"/>
</dbReference>
<evidence type="ECO:0000313" key="8">
    <source>
        <dbReference type="Proteomes" id="UP000594261"/>
    </source>
</evidence>
<evidence type="ECO:0000256" key="1">
    <source>
        <dbReference type="ARBA" id="ARBA00004123"/>
    </source>
</evidence>
<feature type="region of interest" description="Disordered" evidence="6">
    <location>
        <begin position="89"/>
        <end position="111"/>
    </location>
</feature>
<keyword evidence="4" id="KW-0804">Transcription</keyword>
<evidence type="ECO:0008006" key="9">
    <source>
        <dbReference type="Google" id="ProtNLM"/>
    </source>
</evidence>
<name>A0A7N2L7W7_QUELO</name>
<dbReference type="InterPro" id="IPR005508">
    <property type="entry name" value="At2g31720-like"/>
</dbReference>
<dbReference type="Pfam" id="PF03754">
    <property type="entry name" value="At2g31720-like"/>
    <property type="match status" value="1"/>
</dbReference>
<dbReference type="InParanoid" id="A0A7N2L7W7"/>
<sequence length="294" mass="33616">MRKKKAFLSMLEDLSHHDMEGHTIAPNWYRFHALVEVSCVAIEEFHKFQRLVQERALKNPILVQGNTLKNPVFVQEKVIGSAFPAKVRGNNGRRKRERFGTDGDDQDWGSGLEAKKKKNMIPIKKLIPGQNPHFYLPKEFWDVIKSMDGRDELLVIQKSLFKTDLTEGNSRLSIPLRQIVRMDFLTKEEKEEPRAGQEIPARLIDPKLKIGDLVLKQWDMPKDTVNTTSSTYALRTYWNKGLESNKFKIGDLLQVWSFRVGEQASDASSSGINEGQLCFALVMVGRAKSDKTNT</sequence>
<dbReference type="AlphaFoldDB" id="A0A7N2L7W7"/>
<keyword evidence="5" id="KW-0539">Nucleus</keyword>
<organism evidence="7 8">
    <name type="scientific">Quercus lobata</name>
    <name type="common">Valley oak</name>
    <dbReference type="NCBI Taxonomy" id="97700"/>
    <lineage>
        <taxon>Eukaryota</taxon>
        <taxon>Viridiplantae</taxon>
        <taxon>Streptophyta</taxon>
        <taxon>Embryophyta</taxon>
        <taxon>Tracheophyta</taxon>
        <taxon>Spermatophyta</taxon>
        <taxon>Magnoliopsida</taxon>
        <taxon>eudicotyledons</taxon>
        <taxon>Gunneridae</taxon>
        <taxon>Pentapetalae</taxon>
        <taxon>rosids</taxon>
        <taxon>fabids</taxon>
        <taxon>Fagales</taxon>
        <taxon>Fagaceae</taxon>
        <taxon>Quercus</taxon>
    </lineage>
</organism>
<evidence type="ECO:0000256" key="3">
    <source>
        <dbReference type="ARBA" id="ARBA00023125"/>
    </source>
</evidence>
<dbReference type="SUPFAM" id="SSF101936">
    <property type="entry name" value="DNA-binding pseudobarrel domain"/>
    <property type="match status" value="1"/>
</dbReference>
<reference evidence="7" key="2">
    <citation type="submission" date="2021-01" db="UniProtKB">
        <authorList>
            <consortium name="EnsemblPlants"/>
        </authorList>
    </citation>
    <scope>IDENTIFICATION</scope>
</reference>
<dbReference type="Proteomes" id="UP000594261">
    <property type="component" value="Chromosome 3"/>
</dbReference>
<evidence type="ECO:0000256" key="5">
    <source>
        <dbReference type="ARBA" id="ARBA00023242"/>
    </source>
</evidence>
<evidence type="ECO:0000256" key="4">
    <source>
        <dbReference type="ARBA" id="ARBA00023163"/>
    </source>
</evidence>
<dbReference type="PANTHER" id="PTHR31541:SF60">
    <property type="entry name" value="TF-B3 DOMAIN-CONTAINING PROTEIN"/>
    <property type="match status" value="1"/>
</dbReference>